<evidence type="ECO:0000256" key="1">
    <source>
        <dbReference type="SAM" id="MobiDB-lite"/>
    </source>
</evidence>
<feature type="region of interest" description="Disordered" evidence="1">
    <location>
        <begin position="1"/>
        <end position="25"/>
    </location>
</feature>
<organism evidence="2 3">
    <name type="scientific">Polyplax serrata</name>
    <name type="common">Common mouse louse</name>
    <dbReference type="NCBI Taxonomy" id="468196"/>
    <lineage>
        <taxon>Eukaryota</taxon>
        <taxon>Metazoa</taxon>
        <taxon>Ecdysozoa</taxon>
        <taxon>Arthropoda</taxon>
        <taxon>Hexapoda</taxon>
        <taxon>Insecta</taxon>
        <taxon>Pterygota</taxon>
        <taxon>Neoptera</taxon>
        <taxon>Paraneoptera</taxon>
        <taxon>Psocodea</taxon>
        <taxon>Troctomorpha</taxon>
        <taxon>Phthiraptera</taxon>
        <taxon>Anoplura</taxon>
        <taxon>Polyplacidae</taxon>
        <taxon>Polyplax</taxon>
    </lineage>
</organism>
<comment type="caution">
    <text evidence="2">The sequence shown here is derived from an EMBL/GenBank/DDBJ whole genome shotgun (WGS) entry which is preliminary data.</text>
</comment>
<evidence type="ECO:0000313" key="2">
    <source>
        <dbReference type="EMBL" id="KAK6630241.1"/>
    </source>
</evidence>
<dbReference type="Proteomes" id="UP001372834">
    <property type="component" value="Unassembled WGS sequence"/>
</dbReference>
<dbReference type="EMBL" id="JAWJWE010000012">
    <property type="protein sequence ID" value="KAK6630241.1"/>
    <property type="molecule type" value="Genomic_DNA"/>
</dbReference>
<evidence type="ECO:0000313" key="3">
    <source>
        <dbReference type="Proteomes" id="UP001372834"/>
    </source>
</evidence>
<proteinExistence type="predicted"/>
<protein>
    <submittedName>
        <fullName evidence="2">Uncharacterized protein</fullName>
    </submittedName>
</protein>
<dbReference type="AlphaFoldDB" id="A0AAN8P0S0"/>
<reference evidence="2 3" key="1">
    <citation type="submission" date="2023-10" db="EMBL/GenBank/DDBJ databases">
        <title>Genomes of two closely related lineages of the louse Polyplax serrata with different host specificities.</title>
        <authorList>
            <person name="Martinu J."/>
            <person name="Tarabai H."/>
            <person name="Stefka J."/>
            <person name="Hypsa V."/>
        </authorList>
    </citation>
    <scope>NUCLEOTIDE SEQUENCE [LARGE SCALE GENOMIC DNA]</scope>
    <source>
        <strain evidence="2">HR10_N</strain>
    </source>
</reference>
<name>A0AAN8P0S0_POLSC</name>
<accession>A0AAN8P0S0</accession>
<gene>
    <name evidence="2" type="ORF">RUM43_014940</name>
</gene>
<sequence>MDQVERQKPVGRRSAGGQGRDVKPSGITLSYAGVIRSGDIQLRFQTPQQESFQGSPWKIERLGLQRFS</sequence>